<feature type="domain" description="EF-hand" evidence="5">
    <location>
        <begin position="146"/>
        <end position="180"/>
    </location>
</feature>
<sequence>MLTREQKKEIKKVFEQTDTVGAGLLDGEGLYKASRALGLEVPVSEDDIDTLLRSVNRHEEGYIDLDDFNNIVSELMMKKNQNEQETNDDDNGDDDFRDDYEEDEEEDEMMDDGQRDVSYQALASKGNGMITLESLLQACQKQGETWTIKELKEMLNEADTNHDGVVDPVEFQRIWKLAGL</sequence>
<feature type="region of interest" description="Disordered" evidence="4">
    <location>
        <begin position="77"/>
        <end position="114"/>
    </location>
</feature>
<reference evidence="6" key="1">
    <citation type="journal article" date="2022" name="IScience">
        <title>Evolution of zygomycete secretomes and the origins of terrestrial fungal ecologies.</title>
        <authorList>
            <person name="Chang Y."/>
            <person name="Wang Y."/>
            <person name="Mondo S."/>
            <person name="Ahrendt S."/>
            <person name="Andreopoulos W."/>
            <person name="Barry K."/>
            <person name="Beard J."/>
            <person name="Benny G.L."/>
            <person name="Blankenship S."/>
            <person name="Bonito G."/>
            <person name="Cuomo C."/>
            <person name="Desiro A."/>
            <person name="Gervers K.A."/>
            <person name="Hundley H."/>
            <person name="Kuo A."/>
            <person name="LaButti K."/>
            <person name="Lang B.F."/>
            <person name="Lipzen A."/>
            <person name="O'Donnell K."/>
            <person name="Pangilinan J."/>
            <person name="Reynolds N."/>
            <person name="Sandor L."/>
            <person name="Smith M.E."/>
            <person name="Tsang A."/>
            <person name="Grigoriev I.V."/>
            <person name="Stajich J.E."/>
            <person name="Spatafora J.W."/>
        </authorList>
    </citation>
    <scope>NUCLEOTIDE SEQUENCE</scope>
    <source>
        <strain evidence="6">RSA 2281</strain>
    </source>
</reference>
<keyword evidence="3" id="KW-0106">Calcium</keyword>
<evidence type="ECO:0000313" key="7">
    <source>
        <dbReference type="Proteomes" id="UP001209540"/>
    </source>
</evidence>
<organism evidence="6 7">
    <name type="scientific">Phascolomyces articulosus</name>
    <dbReference type="NCBI Taxonomy" id="60185"/>
    <lineage>
        <taxon>Eukaryota</taxon>
        <taxon>Fungi</taxon>
        <taxon>Fungi incertae sedis</taxon>
        <taxon>Mucoromycota</taxon>
        <taxon>Mucoromycotina</taxon>
        <taxon>Mucoromycetes</taxon>
        <taxon>Mucorales</taxon>
        <taxon>Lichtheimiaceae</taxon>
        <taxon>Phascolomyces</taxon>
    </lineage>
</organism>
<dbReference type="PROSITE" id="PS50222">
    <property type="entry name" value="EF_HAND_2"/>
    <property type="match status" value="2"/>
</dbReference>
<gene>
    <name evidence="6" type="ORF">BDA99DRAFT_507236</name>
</gene>
<evidence type="ECO:0000259" key="5">
    <source>
        <dbReference type="PROSITE" id="PS50222"/>
    </source>
</evidence>
<dbReference type="SUPFAM" id="SSF47473">
    <property type="entry name" value="EF-hand"/>
    <property type="match status" value="1"/>
</dbReference>
<dbReference type="CDD" id="cd00051">
    <property type="entry name" value="EFh"/>
    <property type="match status" value="1"/>
</dbReference>
<dbReference type="InterPro" id="IPR002048">
    <property type="entry name" value="EF_hand_dom"/>
</dbReference>
<keyword evidence="1" id="KW-0479">Metal-binding</keyword>
<dbReference type="AlphaFoldDB" id="A0AAD5KBJ1"/>
<evidence type="ECO:0000313" key="6">
    <source>
        <dbReference type="EMBL" id="KAI9264919.1"/>
    </source>
</evidence>
<dbReference type="InterPro" id="IPR018247">
    <property type="entry name" value="EF_Hand_1_Ca_BS"/>
</dbReference>
<reference evidence="6" key="2">
    <citation type="submission" date="2023-02" db="EMBL/GenBank/DDBJ databases">
        <authorList>
            <consortium name="DOE Joint Genome Institute"/>
            <person name="Mondo S.J."/>
            <person name="Chang Y."/>
            <person name="Wang Y."/>
            <person name="Ahrendt S."/>
            <person name="Andreopoulos W."/>
            <person name="Barry K."/>
            <person name="Beard J."/>
            <person name="Benny G.L."/>
            <person name="Blankenship S."/>
            <person name="Bonito G."/>
            <person name="Cuomo C."/>
            <person name="Desiro A."/>
            <person name="Gervers K.A."/>
            <person name="Hundley H."/>
            <person name="Kuo A."/>
            <person name="LaButti K."/>
            <person name="Lang B.F."/>
            <person name="Lipzen A."/>
            <person name="O'Donnell K."/>
            <person name="Pangilinan J."/>
            <person name="Reynolds N."/>
            <person name="Sandor L."/>
            <person name="Smith M.W."/>
            <person name="Tsang A."/>
            <person name="Grigoriev I.V."/>
            <person name="Stajich J.E."/>
            <person name="Spatafora J.W."/>
        </authorList>
    </citation>
    <scope>NUCLEOTIDE SEQUENCE</scope>
    <source>
        <strain evidence="6">RSA 2281</strain>
    </source>
</reference>
<dbReference type="InterPro" id="IPR050230">
    <property type="entry name" value="CALM/Myosin/TropC-like"/>
</dbReference>
<evidence type="ECO:0000256" key="1">
    <source>
        <dbReference type="ARBA" id="ARBA00022723"/>
    </source>
</evidence>
<dbReference type="Pfam" id="PF13499">
    <property type="entry name" value="EF-hand_7"/>
    <property type="match status" value="1"/>
</dbReference>
<dbReference type="Pfam" id="PF00036">
    <property type="entry name" value="EF-hand_1"/>
    <property type="match status" value="1"/>
</dbReference>
<dbReference type="GO" id="GO:0005509">
    <property type="term" value="F:calcium ion binding"/>
    <property type="evidence" value="ECO:0007669"/>
    <property type="project" value="InterPro"/>
</dbReference>
<feature type="compositionally biased region" description="Acidic residues" evidence="4">
    <location>
        <begin position="85"/>
        <end position="111"/>
    </location>
</feature>
<dbReference type="GO" id="GO:0016460">
    <property type="term" value="C:myosin II complex"/>
    <property type="evidence" value="ECO:0007669"/>
    <property type="project" value="TreeGrafter"/>
</dbReference>
<dbReference type="PROSITE" id="PS00018">
    <property type="entry name" value="EF_HAND_1"/>
    <property type="match status" value="1"/>
</dbReference>
<accession>A0AAD5KBJ1</accession>
<protein>
    <recommendedName>
        <fullName evidence="5">EF-hand domain-containing protein</fullName>
    </recommendedName>
</protein>
<dbReference type="Proteomes" id="UP001209540">
    <property type="component" value="Unassembled WGS sequence"/>
</dbReference>
<dbReference type="InterPro" id="IPR011992">
    <property type="entry name" value="EF-hand-dom_pair"/>
</dbReference>
<proteinExistence type="predicted"/>
<dbReference type="SMART" id="SM00054">
    <property type="entry name" value="EFh"/>
    <property type="match status" value="1"/>
</dbReference>
<feature type="domain" description="EF-hand" evidence="5">
    <location>
        <begin position="43"/>
        <end position="78"/>
    </location>
</feature>
<keyword evidence="7" id="KW-1185">Reference proteome</keyword>
<dbReference type="PANTHER" id="PTHR23048:SF48">
    <property type="entry name" value="CENTRIN 3"/>
    <property type="match status" value="1"/>
</dbReference>
<evidence type="ECO:0000256" key="3">
    <source>
        <dbReference type="ARBA" id="ARBA00022837"/>
    </source>
</evidence>
<dbReference type="Gene3D" id="1.10.238.10">
    <property type="entry name" value="EF-hand"/>
    <property type="match status" value="2"/>
</dbReference>
<dbReference type="PANTHER" id="PTHR23048">
    <property type="entry name" value="MYOSIN LIGHT CHAIN 1, 3"/>
    <property type="match status" value="1"/>
</dbReference>
<evidence type="ECO:0000256" key="4">
    <source>
        <dbReference type="SAM" id="MobiDB-lite"/>
    </source>
</evidence>
<keyword evidence="2" id="KW-0677">Repeat</keyword>
<comment type="caution">
    <text evidence="6">The sequence shown here is derived from an EMBL/GenBank/DDBJ whole genome shotgun (WGS) entry which is preliminary data.</text>
</comment>
<name>A0AAD5KBJ1_9FUNG</name>
<dbReference type="EMBL" id="JAIXMP010000011">
    <property type="protein sequence ID" value="KAI9264919.1"/>
    <property type="molecule type" value="Genomic_DNA"/>
</dbReference>
<evidence type="ECO:0000256" key="2">
    <source>
        <dbReference type="ARBA" id="ARBA00022737"/>
    </source>
</evidence>